<comment type="caution">
    <text evidence="3">The sequence shown here is derived from an EMBL/GenBank/DDBJ whole genome shotgun (WGS) entry which is preliminary data.</text>
</comment>
<protein>
    <submittedName>
        <fullName evidence="3">Uncharacterized protein</fullName>
    </submittedName>
</protein>
<proteinExistence type="predicted"/>
<sequence>MDTNVLFPSALRDTLLRAAETGLVQVYWSEDVLMELERNLVRSGRYDARGAARLIQAMRVAFPSAEARDYRHLIPSMPNHPKDRHVVAAAQVVGAQVIVTNNLADFRTLPEGMEAQGADAFLQGLFDLSPETLVRVLTQQAADKKNPPLSLDQLLEGLARSVPGFISEVRAWLAERLLE</sequence>
<dbReference type="InterPro" id="IPR002716">
    <property type="entry name" value="PIN_dom"/>
</dbReference>
<name>A0A084SQV0_9BACT</name>
<dbReference type="Pfam" id="PF26343">
    <property type="entry name" value="VapC50_C"/>
    <property type="match status" value="1"/>
</dbReference>
<accession>A0A084SQV0</accession>
<dbReference type="Pfam" id="PF13470">
    <property type="entry name" value="PIN_3"/>
    <property type="match status" value="1"/>
</dbReference>
<organism evidence="3 4">
    <name type="scientific">Archangium violaceum Cb vi76</name>
    <dbReference type="NCBI Taxonomy" id="1406225"/>
    <lineage>
        <taxon>Bacteria</taxon>
        <taxon>Pseudomonadati</taxon>
        <taxon>Myxococcota</taxon>
        <taxon>Myxococcia</taxon>
        <taxon>Myxococcales</taxon>
        <taxon>Cystobacterineae</taxon>
        <taxon>Archangiaceae</taxon>
        <taxon>Archangium</taxon>
    </lineage>
</organism>
<evidence type="ECO:0000259" key="2">
    <source>
        <dbReference type="Pfam" id="PF26343"/>
    </source>
</evidence>
<evidence type="ECO:0000259" key="1">
    <source>
        <dbReference type="Pfam" id="PF13470"/>
    </source>
</evidence>
<dbReference type="SUPFAM" id="SSF88723">
    <property type="entry name" value="PIN domain-like"/>
    <property type="match status" value="1"/>
</dbReference>
<evidence type="ECO:0000313" key="3">
    <source>
        <dbReference type="EMBL" id="KFA90835.1"/>
    </source>
</evidence>
<dbReference type="AlphaFoldDB" id="A0A084SQV0"/>
<dbReference type="EMBL" id="JPMI01000175">
    <property type="protein sequence ID" value="KFA90835.1"/>
    <property type="molecule type" value="Genomic_DNA"/>
</dbReference>
<dbReference type="InterPro" id="IPR058652">
    <property type="entry name" value="VapC50_C"/>
</dbReference>
<evidence type="ECO:0000313" key="4">
    <source>
        <dbReference type="Proteomes" id="UP000028547"/>
    </source>
</evidence>
<dbReference type="InterPro" id="IPR029060">
    <property type="entry name" value="PIN-like_dom_sf"/>
</dbReference>
<reference evidence="3 4" key="1">
    <citation type="submission" date="2014-07" db="EMBL/GenBank/DDBJ databases">
        <title>Draft Genome Sequence of Gephyronic Acid Producer, Cystobacter violaceus Strain Cb vi76.</title>
        <authorList>
            <person name="Stevens D.C."/>
            <person name="Young J."/>
            <person name="Carmichael R."/>
            <person name="Tan J."/>
            <person name="Taylor R.E."/>
        </authorList>
    </citation>
    <scope>NUCLEOTIDE SEQUENCE [LARGE SCALE GENOMIC DNA]</scope>
    <source>
        <strain evidence="3 4">Cb vi76</strain>
    </source>
</reference>
<feature type="domain" description="PIN" evidence="1">
    <location>
        <begin position="2"/>
        <end position="103"/>
    </location>
</feature>
<gene>
    <name evidence="3" type="ORF">Q664_25965</name>
</gene>
<dbReference type="Proteomes" id="UP000028547">
    <property type="component" value="Unassembled WGS sequence"/>
</dbReference>
<feature type="domain" description="VapC50 C-terminal" evidence="2">
    <location>
        <begin position="118"/>
        <end position="171"/>
    </location>
</feature>